<name>A0ABS5PUI8_9FIRM</name>
<evidence type="ECO:0000313" key="2">
    <source>
        <dbReference type="EMBL" id="MBS7528830.1"/>
    </source>
</evidence>
<dbReference type="Proteomes" id="UP000746471">
    <property type="component" value="Unassembled WGS sequence"/>
</dbReference>
<dbReference type="Gene3D" id="3.40.50.1820">
    <property type="entry name" value="alpha/beta hydrolase"/>
    <property type="match status" value="1"/>
</dbReference>
<comment type="caution">
    <text evidence="2">The sequence shown here is derived from an EMBL/GenBank/DDBJ whole genome shotgun (WGS) entry which is preliminary data.</text>
</comment>
<dbReference type="InterPro" id="IPR000073">
    <property type="entry name" value="AB_hydrolase_1"/>
</dbReference>
<dbReference type="RefSeq" id="WP_213238685.1">
    <property type="nucleotide sequence ID" value="NZ_JAHBCL010000067.1"/>
</dbReference>
<dbReference type="GO" id="GO:0016787">
    <property type="term" value="F:hydrolase activity"/>
    <property type="evidence" value="ECO:0007669"/>
    <property type="project" value="UniProtKB-KW"/>
</dbReference>
<gene>
    <name evidence="2" type="ORF">KHM83_19360</name>
</gene>
<dbReference type="EMBL" id="JAHBCL010000067">
    <property type="protein sequence ID" value="MBS7528830.1"/>
    <property type="molecule type" value="Genomic_DNA"/>
</dbReference>
<reference evidence="2 3" key="1">
    <citation type="submission" date="2021-05" db="EMBL/GenBank/DDBJ databases">
        <title>Fusibacter ferrireducens sp. nov., an anaerobic, sulfur- and Fe-reducing bacterium isolated from the mangrove sediment.</title>
        <authorList>
            <person name="Qiu D."/>
        </authorList>
    </citation>
    <scope>NUCLEOTIDE SEQUENCE [LARGE SCALE GENOMIC DNA]</scope>
    <source>
        <strain evidence="2 3">DSM 12116</strain>
    </source>
</reference>
<keyword evidence="3" id="KW-1185">Reference proteome</keyword>
<dbReference type="SUPFAM" id="SSF53474">
    <property type="entry name" value="alpha/beta-Hydrolases"/>
    <property type="match status" value="1"/>
</dbReference>
<proteinExistence type="predicted"/>
<organism evidence="2 3">
    <name type="scientific">Fusibacter paucivorans</name>
    <dbReference type="NCBI Taxonomy" id="76009"/>
    <lineage>
        <taxon>Bacteria</taxon>
        <taxon>Bacillati</taxon>
        <taxon>Bacillota</taxon>
        <taxon>Clostridia</taxon>
        <taxon>Eubacteriales</taxon>
        <taxon>Eubacteriales Family XII. Incertae Sedis</taxon>
        <taxon>Fusibacter</taxon>
    </lineage>
</organism>
<feature type="domain" description="AB hydrolase-1" evidence="1">
    <location>
        <begin position="52"/>
        <end position="161"/>
    </location>
</feature>
<dbReference type="InterPro" id="IPR029058">
    <property type="entry name" value="AB_hydrolase_fold"/>
</dbReference>
<evidence type="ECO:0000259" key="1">
    <source>
        <dbReference type="Pfam" id="PF00561"/>
    </source>
</evidence>
<protein>
    <submittedName>
        <fullName evidence="2">Alpha/beta hydrolase</fullName>
    </submittedName>
</protein>
<accession>A0ABS5PUI8</accession>
<keyword evidence="2" id="KW-0378">Hydrolase</keyword>
<evidence type="ECO:0000313" key="3">
    <source>
        <dbReference type="Proteomes" id="UP000746471"/>
    </source>
</evidence>
<sequence length="287" mass="31617">MTTIYKKSNSKAIVLSLYDEQMKSLGMPYEDIFVNTSFGKTHVVKIGNDAGKPLFLLHGGNSTTAHNLCFSDYLLSEFQVYAVDIIGHPGKSDEVSLSAKGYDYGKWASDVIGALGFTQMLCCAGSFGAGIFAKLMCYAPEKVERVILHIPSGINNALSIKSMQMAVPMVQYTLTGKKSYLIKCILPMALTEENIDDLTYQTVKCIMDNVKVKSGMPSNVDEEDMKKCLAPTLVMAAELDCLFPASLVIPRAEKIIPNCQTYLVEKRGHLHALTESEKHMMVEFLNA</sequence>
<dbReference type="Pfam" id="PF00561">
    <property type="entry name" value="Abhydrolase_1"/>
    <property type="match status" value="1"/>
</dbReference>